<dbReference type="Proteomes" id="UP000188586">
    <property type="component" value="Unassembled WGS sequence"/>
</dbReference>
<dbReference type="SUPFAM" id="SSF52833">
    <property type="entry name" value="Thioredoxin-like"/>
    <property type="match status" value="1"/>
</dbReference>
<feature type="region of interest" description="Disordered" evidence="1">
    <location>
        <begin position="141"/>
        <end position="175"/>
    </location>
</feature>
<sequence>MKSPFKVPCARKRFYQFRSDTRNVLPIKASVLLSVFGLGFPLILSACHKTASLPPSVENTGLLKSASLLIGTLSKNTASVVRIYPGPDGLVGVIFKTREGTMRVVWMTPHGAAIVVGPVITAAGQDLTRISQQAVDAVSKVPAAGRPSSDAGRPSVPDANSSGPADNLPSRKSPLGKKMSAADFLLMSRHLKSIAVGSGSREIWVYFDPNCIFCNRLYEELKPYRSQVRAHWIPVGFLKKDDSLRKATGILQSRNPAEALLENEDRFDSESEEGGYPLPEKLDPAVEVAVNTNAIGLGQATGALSTPTIVYRGTDGKPHSVMGLPPDLRAFLEGVKR</sequence>
<evidence type="ECO:0000256" key="1">
    <source>
        <dbReference type="SAM" id="MobiDB-lite"/>
    </source>
</evidence>
<dbReference type="AlphaFoldDB" id="A0A1V3SWQ1"/>
<accession>A0A1V3SWQ1</accession>
<dbReference type="InterPro" id="IPR009094">
    <property type="entry name" value="DiS-bond_isomerase_DsbC/G_N_sf"/>
</dbReference>
<gene>
    <name evidence="3" type="ORF">BOX24_05090</name>
</gene>
<reference evidence="3 4" key="1">
    <citation type="submission" date="2016-11" db="EMBL/GenBank/DDBJ databases">
        <title>Comparative genomics of co-occurring bacteria in distinct bioleaching systems unravels niche-specific adaptation.</title>
        <authorList>
            <person name="Zhang X."/>
            <person name="Liu X."/>
            <person name="Yin H."/>
        </authorList>
    </citation>
    <scope>NUCLEOTIDE SEQUENCE [LARGE SCALE GENOMIC DNA]</scope>
    <source>
        <strain evidence="3 4">DX</strain>
    </source>
</reference>
<proteinExistence type="predicted"/>
<dbReference type="GO" id="GO:0042597">
    <property type="term" value="C:periplasmic space"/>
    <property type="evidence" value="ECO:0007669"/>
    <property type="project" value="InterPro"/>
</dbReference>
<comment type="caution">
    <text evidence="3">The sequence shown here is derived from an EMBL/GenBank/DDBJ whole genome shotgun (WGS) entry which is preliminary data.</text>
</comment>
<name>A0A1V3SWQ1_9BACT</name>
<dbReference type="RefSeq" id="WP_179108876.1">
    <property type="nucleotide sequence ID" value="NZ_JBPKCJ010000001.1"/>
</dbReference>
<feature type="domain" description="Thioredoxin-like fold" evidence="2">
    <location>
        <begin position="197"/>
        <end position="315"/>
    </location>
</feature>
<evidence type="ECO:0000259" key="2">
    <source>
        <dbReference type="Pfam" id="PF13098"/>
    </source>
</evidence>
<dbReference type="InterPro" id="IPR036249">
    <property type="entry name" value="Thioredoxin-like_sf"/>
</dbReference>
<evidence type="ECO:0000313" key="3">
    <source>
        <dbReference type="EMBL" id="OOH72764.1"/>
    </source>
</evidence>
<dbReference type="Pfam" id="PF13098">
    <property type="entry name" value="Thioredoxin_2"/>
    <property type="match status" value="1"/>
</dbReference>
<evidence type="ECO:0000313" key="4">
    <source>
        <dbReference type="Proteomes" id="UP000188586"/>
    </source>
</evidence>
<protein>
    <recommendedName>
        <fullName evidence="2">Thioredoxin-like fold domain-containing protein</fullName>
    </recommendedName>
</protein>
<dbReference type="Gene3D" id="3.10.450.70">
    <property type="entry name" value="Disulphide bond isomerase, DsbC/G, N-terminal"/>
    <property type="match status" value="1"/>
</dbReference>
<organism evidence="3 4">
    <name type="scientific">Leptospirillum ferriphilum</name>
    <dbReference type="NCBI Taxonomy" id="178606"/>
    <lineage>
        <taxon>Bacteria</taxon>
        <taxon>Pseudomonadati</taxon>
        <taxon>Nitrospirota</taxon>
        <taxon>Nitrospiria</taxon>
        <taxon>Nitrospirales</taxon>
        <taxon>Nitrospiraceae</taxon>
        <taxon>Leptospirillum</taxon>
    </lineage>
</organism>
<dbReference type="Gene3D" id="3.40.30.10">
    <property type="entry name" value="Glutaredoxin"/>
    <property type="match status" value="1"/>
</dbReference>
<dbReference type="InterPro" id="IPR012336">
    <property type="entry name" value="Thioredoxin-like_fold"/>
</dbReference>
<dbReference type="EMBL" id="MPOJ01000010">
    <property type="protein sequence ID" value="OOH72764.1"/>
    <property type="molecule type" value="Genomic_DNA"/>
</dbReference>